<dbReference type="Proteomes" id="UP000664405">
    <property type="component" value="Unassembled WGS sequence"/>
</dbReference>
<evidence type="ECO:0000313" key="2">
    <source>
        <dbReference type="Proteomes" id="UP000664405"/>
    </source>
</evidence>
<gene>
    <name evidence="1" type="ORF">JF547_10480</name>
</gene>
<organism evidence="1 2">
    <name type="scientific">Thalassospira povalilytica</name>
    <dbReference type="NCBI Taxonomy" id="732237"/>
    <lineage>
        <taxon>Bacteria</taxon>
        <taxon>Pseudomonadati</taxon>
        <taxon>Pseudomonadota</taxon>
        <taxon>Alphaproteobacteria</taxon>
        <taxon>Rhodospirillales</taxon>
        <taxon>Thalassospiraceae</taxon>
        <taxon>Thalassospira</taxon>
    </lineage>
</organism>
<dbReference type="EMBL" id="JAEKJW010000002">
    <property type="protein sequence ID" value="MBN8196889.1"/>
    <property type="molecule type" value="Genomic_DNA"/>
</dbReference>
<name>A0A8I1M8E2_9PROT</name>
<accession>A0A8I1M8E2</accession>
<comment type="caution">
    <text evidence="1">The sequence shown here is derived from an EMBL/GenBank/DDBJ whole genome shotgun (WGS) entry which is preliminary data.</text>
</comment>
<dbReference type="RefSeq" id="WP_206927387.1">
    <property type="nucleotide sequence ID" value="NZ_JAEKJW010000002.1"/>
</dbReference>
<evidence type="ECO:0008006" key="3">
    <source>
        <dbReference type="Google" id="ProtNLM"/>
    </source>
</evidence>
<evidence type="ECO:0000313" key="1">
    <source>
        <dbReference type="EMBL" id="MBN8196889.1"/>
    </source>
</evidence>
<reference evidence="1" key="1">
    <citation type="submission" date="2020-12" db="EMBL/GenBank/DDBJ databases">
        <title>Oil enriched cultivation method for isolating marine PHA-producing bacteria.</title>
        <authorList>
            <person name="Zheng W."/>
            <person name="Yu S."/>
            <person name="Huang Y."/>
        </authorList>
    </citation>
    <scope>NUCLEOTIDE SEQUENCE</scope>
    <source>
        <strain evidence="1">SY-2-3</strain>
    </source>
</reference>
<protein>
    <recommendedName>
        <fullName evidence="3">Abi-like protein</fullName>
    </recommendedName>
</protein>
<proteinExistence type="predicted"/>
<dbReference type="AlphaFoldDB" id="A0A8I1M8E2"/>
<sequence>MVTPMAPFDYTQQFVDGVVASLSEDRLTPYLLQSKGDRVKAIKLYERNIAVSEGFYSIIHILEIALRNTVHRTLSKQIAEEWFDQVGLSAFSAKNVAKARENIRKRGKDLTASRIVAELGFGFWADIFRVNGLWMNHLHHAFPGRQRKDIHVPVDAVRKFRNRISHQESILARNLSDDYARIMWLIAEISPETAQWADRQSRLQAWHLETDLPSST</sequence>